<dbReference type="PANTHER" id="PTHR46241:SF1">
    <property type="entry name" value="OUTER DYNEIN ARM-DOCKING COMPLEX SUBUNIT 2"/>
    <property type="match status" value="1"/>
</dbReference>
<dbReference type="InterPro" id="IPR000225">
    <property type="entry name" value="Armadillo"/>
</dbReference>
<dbReference type="PROSITE" id="PS50176">
    <property type="entry name" value="ARM_REPEAT"/>
    <property type="match status" value="2"/>
</dbReference>
<dbReference type="GO" id="GO:0048513">
    <property type="term" value="P:animal organ development"/>
    <property type="evidence" value="ECO:0007669"/>
    <property type="project" value="UniProtKB-ARBA"/>
</dbReference>
<sequence length="920" mass="101641">MGETFSRAIQWSSDADQLENSPLNNDILTEILLFTEDFDDRYPKEARILFREPLQWKTSLEAADFTSDIYDTRGEAAVSLECDDNGSPLLQLSPPDITVHSFYHLSNLLQLSKDKTMKEIRACLEGDTLSTNLSDVTYYSVIPYFLEGRLSPEAVNTEVDLLKRFCGTGENRALKSVSYTSDYVFSNGCRSPPWRQMDGEICSLIIETCDTEPTLFITCSTSGVFFDEVRKLSIYYRKGFFYNVLLCMDSSHFYPEKILWESTSPSVCLKDIKLWATLNINMSNRCICVCMHSKSPGGAGDFSESSSEDEEDEEQPERRAEIPTDLPSEYWQIQKLVKYLKGANQTATVIVLCALRDFNLVQETCQLAIRDVGGLEVLINLLDTDDIRCKIGSLKILKEISCNSQIRQTIADLGGLQTMVSILDSPDKELKGLAAETIANVAKFRRARRTVRQHGGIKRLVELLDCVPNGVSMSAEQERDVEVARCGALALWSCSKSTRNKESIRRAGGIPLLARLLKSSQKNMLIPVVGTLQECASEKSYRIAIQTEGMIEDLVKNLSCDNQELQMHCASAIFKCAEDKHTRDLVRQYEGLKPLVMLLNEAENKQLLAATTGAIWKCSISLENVAKFQEYKALEILVGLLKDQPEEVLVNVVGALAECAQISENLATIRKSGGIQPLVNLLTGTNQALLGNVTRAVGACATDPENMVIIDRLDGVRLLWSLLKNPNPEVQANAAWAICPCIENTKDAGEMVRSFVGGLELIVNLLKSQNKDVLASVCAAIAKIAKDVENLAVITDHGVVPMLANLTNTGDDKLRRYLAEAIACCCKWGSNCVSFGEAGAVAPLVHYLRSKDPSVHQATARALFELSKDPNNCITMHENGVVKLLLIMIGSTDEILQEAAASCVANIRRLALANDKAKYG</sequence>
<evidence type="ECO:0000256" key="1">
    <source>
        <dbReference type="PROSITE-ProRule" id="PRU00259"/>
    </source>
</evidence>
<dbReference type="Gene3D" id="1.25.10.10">
    <property type="entry name" value="Leucine-rich Repeat Variant"/>
    <property type="match status" value="4"/>
</dbReference>
<dbReference type="SUPFAM" id="SSF48371">
    <property type="entry name" value="ARM repeat"/>
    <property type="match status" value="2"/>
</dbReference>
<evidence type="ECO:0000313" key="4">
    <source>
        <dbReference type="Proteomes" id="UP000694701"/>
    </source>
</evidence>
<protein>
    <submittedName>
        <fullName evidence="3">Armadillo repeat containing 4</fullName>
    </submittedName>
</protein>
<dbReference type="AlphaFoldDB" id="A0A8C2DC98"/>
<accession>A0A8C2DC98</accession>
<feature type="compositionally biased region" description="Acidic residues" evidence="2">
    <location>
        <begin position="306"/>
        <end position="315"/>
    </location>
</feature>
<dbReference type="Ensembl" id="ENSCCRT00020026960.1">
    <property type="protein sequence ID" value="ENSCCRP00020024591.1"/>
    <property type="gene ID" value="ENSCCRG00020011339.1"/>
</dbReference>
<feature type="repeat" description="ARM" evidence="1">
    <location>
        <begin position="414"/>
        <end position="456"/>
    </location>
</feature>
<feature type="region of interest" description="Disordered" evidence="2">
    <location>
        <begin position="299"/>
        <end position="321"/>
    </location>
</feature>
<dbReference type="InterPro" id="IPR011989">
    <property type="entry name" value="ARM-like"/>
</dbReference>
<name>A0A8C2DC98_CYPCA</name>
<gene>
    <name evidence="3" type="primary">odad2</name>
</gene>
<proteinExistence type="predicted"/>
<reference evidence="3" key="1">
    <citation type="submission" date="2025-08" db="UniProtKB">
        <authorList>
            <consortium name="Ensembl"/>
        </authorList>
    </citation>
    <scope>IDENTIFICATION</scope>
</reference>
<evidence type="ECO:0000256" key="2">
    <source>
        <dbReference type="SAM" id="MobiDB-lite"/>
    </source>
</evidence>
<dbReference type="Proteomes" id="UP000694701">
    <property type="component" value="Unplaced"/>
</dbReference>
<dbReference type="PANTHER" id="PTHR46241">
    <property type="entry name" value="ARMADILLO REPEAT-CONTAINING PROTEIN 4 ARMC4"/>
    <property type="match status" value="1"/>
</dbReference>
<evidence type="ECO:0000313" key="3">
    <source>
        <dbReference type="Ensembl" id="ENSCCRP00020024591.1"/>
    </source>
</evidence>
<organism evidence="3 4">
    <name type="scientific">Cyprinus carpio</name>
    <name type="common">Common carp</name>
    <dbReference type="NCBI Taxonomy" id="7962"/>
    <lineage>
        <taxon>Eukaryota</taxon>
        <taxon>Metazoa</taxon>
        <taxon>Chordata</taxon>
        <taxon>Craniata</taxon>
        <taxon>Vertebrata</taxon>
        <taxon>Euteleostomi</taxon>
        <taxon>Actinopterygii</taxon>
        <taxon>Neopterygii</taxon>
        <taxon>Teleostei</taxon>
        <taxon>Ostariophysi</taxon>
        <taxon>Cypriniformes</taxon>
        <taxon>Cyprinidae</taxon>
        <taxon>Cyprininae</taxon>
        <taxon>Cyprinus</taxon>
    </lineage>
</organism>
<feature type="repeat" description="ARM" evidence="1">
    <location>
        <begin position="757"/>
        <end position="799"/>
    </location>
</feature>
<dbReference type="Pfam" id="PF00514">
    <property type="entry name" value="Arm"/>
    <property type="match status" value="2"/>
</dbReference>
<dbReference type="SMART" id="SM00185">
    <property type="entry name" value="ARM"/>
    <property type="match status" value="12"/>
</dbReference>
<dbReference type="InterPro" id="IPR016024">
    <property type="entry name" value="ARM-type_fold"/>
</dbReference>